<dbReference type="AlphaFoldDB" id="A0A2P2J0T5"/>
<keyword evidence="1" id="KW-0732">Signal</keyword>
<feature type="chain" id="PRO_5015125253" evidence="1">
    <location>
        <begin position="20"/>
        <end position="39"/>
    </location>
</feature>
<proteinExistence type="predicted"/>
<evidence type="ECO:0000313" key="2">
    <source>
        <dbReference type="EMBL" id="MBW87062.1"/>
    </source>
</evidence>
<protein>
    <submittedName>
        <fullName evidence="2">Uncharacterized protein</fullName>
    </submittedName>
</protein>
<organism evidence="2">
    <name type="scientific">Rhizophora mucronata</name>
    <name type="common">Asiatic mangrove</name>
    <dbReference type="NCBI Taxonomy" id="61149"/>
    <lineage>
        <taxon>Eukaryota</taxon>
        <taxon>Viridiplantae</taxon>
        <taxon>Streptophyta</taxon>
        <taxon>Embryophyta</taxon>
        <taxon>Tracheophyta</taxon>
        <taxon>Spermatophyta</taxon>
        <taxon>Magnoliopsida</taxon>
        <taxon>eudicotyledons</taxon>
        <taxon>Gunneridae</taxon>
        <taxon>Pentapetalae</taxon>
        <taxon>rosids</taxon>
        <taxon>fabids</taxon>
        <taxon>Malpighiales</taxon>
        <taxon>Rhizophoraceae</taxon>
        <taxon>Rhizophora</taxon>
    </lineage>
</organism>
<reference evidence="2" key="1">
    <citation type="submission" date="2018-02" db="EMBL/GenBank/DDBJ databases">
        <title>Rhizophora mucronata_Transcriptome.</title>
        <authorList>
            <person name="Meera S.P."/>
            <person name="Sreeshan A."/>
            <person name="Augustine A."/>
        </authorList>
    </citation>
    <scope>NUCLEOTIDE SEQUENCE</scope>
    <source>
        <tissue evidence="2">Leaf</tissue>
    </source>
</reference>
<feature type="signal peptide" evidence="1">
    <location>
        <begin position="1"/>
        <end position="19"/>
    </location>
</feature>
<sequence length="39" mass="4510">MRYVIKASLSLVLILGALWDKQSFDFNDILLDQCHKVLC</sequence>
<evidence type="ECO:0000256" key="1">
    <source>
        <dbReference type="SAM" id="SignalP"/>
    </source>
</evidence>
<dbReference type="EMBL" id="GGEC01006579">
    <property type="protein sequence ID" value="MBW87062.1"/>
    <property type="molecule type" value="Transcribed_RNA"/>
</dbReference>
<accession>A0A2P2J0T5</accession>
<name>A0A2P2J0T5_RHIMU</name>